<dbReference type="Pfam" id="PF00584">
    <property type="entry name" value="SecE"/>
    <property type="match status" value="1"/>
</dbReference>
<dbReference type="InterPro" id="IPR001901">
    <property type="entry name" value="Translocase_SecE/Sec61-g"/>
</dbReference>
<keyword evidence="7 8" id="KW-0472">Membrane</keyword>
<dbReference type="Gene3D" id="1.20.5.1030">
    <property type="entry name" value="Preprotein translocase secy subunit"/>
    <property type="match status" value="1"/>
</dbReference>
<keyword evidence="6 8" id="KW-0811">Translocation</keyword>
<dbReference type="InterPro" id="IPR038379">
    <property type="entry name" value="SecE_sf"/>
</dbReference>
<keyword evidence="3 8" id="KW-0812">Transmembrane</keyword>
<proteinExistence type="inferred from homology"/>
<dbReference type="NCBIfam" id="TIGR00964">
    <property type="entry name" value="secE_bact"/>
    <property type="match status" value="1"/>
</dbReference>
<comment type="function">
    <text evidence="8">Essential subunit of the Sec protein translocation channel SecYEG. Clamps together the 2 halves of SecY. May contact the channel plug during translocation.</text>
</comment>
<dbReference type="InterPro" id="IPR005807">
    <property type="entry name" value="SecE_bac"/>
</dbReference>
<dbReference type="GO" id="GO:0043952">
    <property type="term" value="P:protein transport by the Sec complex"/>
    <property type="evidence" value="ECO:0007669"/>
    <property type="project" value="UniProtKB-UniRule"/>
</dbReference>
<feature type="transmembrane region" description="Helical" evidence="8">
    <location>
        <begin position="29"/>
        <end position="55"/>
    </location>
</feature>
<evidence type="ECO:0000313" key="9">
    <source>
        <dbReference type="EMBL" id="XBJ28799.1"/>
    </source>
</evidence>
<dbReference type="AlphaFoldDB" id="A0AAU7E7D9"/>
<accession>A0AAU7E7D9</accession>
<reference evidence="9" key="1">
    <citation type="submission" date="2024-05" db="EMBL/GenBank/DDBJ databases">
        <title>Campylobacter coli isolated from environmental waters in Slovenia.</title>
        <authorList>
            <person name="Zautner A.E."/>
            <person name="Bunk B."/>
            <person name="Riedel T."/>
            <person name="Sproeer C."/>
        </authorList>
    </citation>
    <scope>NUCLEOTIDE SEQUENCE</scope>
    <source>
        <strain evidence="9">CCS1377</strain>
    </source>
</reference>
<keyword evidence="8" id="KW-1003">Cell membrane</keyword>
<name>A0AAU7E7D9_9BACT</name>
<sequence>MEKLVSYFKLSKLELGKVIFPLKEQVRNAYITVFIVVTVISLFLALVDWIMSFALSQIF</sequence>
<dbReference type="EMBL" id="CP155620">
    <property type="protein sequence ID" value="XBJ28799.1"/>
    <property type="molecule type" value="Genomic_DNA"/>
</dbReference>
<evidence type="ECO:0000256" key="1">
    <source>
        <dbReference type="ARBA" id="ARBA00004370"/>
    </source>
</evidence>
<dbReference type="GO" id="GO:0009306">
    <property type="term" value="P:protein secretion"/>
    <property type="evidence" value="ECO:0007669"/>
    <property type="project" value="UniProtKB-UniRule"/>
</dbReference>
<dbReference type="GO" id="GO:0065002">
    <property type="term" value="P:intracellular protein transmembrane transport"/>
    <property type="evidence" value="ECO:0007669"/>
    <property type="project" value="UniProtKB-UniRule"/>
</dbReference>
<dbReference type="GO" id="GO:0008320">
    <property type="term" value="F:protein transmembrane transporter activity"/>
    <property type="evidence" value="ECO:0007669"/>
    <property type="project" value="UniProtKB-UniRule"/>
</dbReference>
<evidence type="ECO:0000256" key="6">
    <source>
        <dbReference type="ARBA" id="ARBA00023010"/>
    </source>
</evidence>
<evidence type="ECO:0000256" key="4">
    <source>
        <dbReference type="ARBA" id="ARBA00022927"/>
    </source>
</evidence>
<evidence type="ECO:0000256" key="3">
    <source>
        <dbReference type="ARBA" id="ARBA00022692"/>
    </source>
</evidence>
<dbReference type="RefSeq" id="WP_134238113.1">
    <property type="nucleotide sequence ID" value="NZ_CP155620.1"/>
</dbReference>
<evidence type="ECO:0000256" key="2">
    <source>
        <dbReference type="ARBA" id="ARBA00022448"/>
    </source>
</evidence>
<comment type="subunit">
    <text evidence="8">Component of the Sec protein translocase complex. Heterotrimer consisting of SecY, SecE and SecG subunits. The heterotrimers can form oligomers, although 1 heterotrimer is thought to be able to translocate proteins. Interacts with the ribosome. Interacts with SecDF, and other proteins may be involved. Interacts with SecA.</text>
</comment>
<protein>
    <recommendedName>
        <fullName evidence="8">Protein translocase subunit SecE</fullName>
    </recommendedName>
</protein>
<dbReference type="HAMAP" id="MF_00422">
    <property type="entry name" value="SecE"/>
    <property type="match status" value="1"/>
</dbReference>
<evidence type="ECO:0000256" key="8">
    <source>
        <dbReference type="HAMAP-Rule" id="MF_00422"/>
    </source>
</evidence>
<evidence type="ECO:0000256" key="5">
    <source>
        <dbReference type="ARBA" id="ARBA00022989"/>
    </source>
</evidence>
<keyword evidence="2 8" id="KW-0813">Transport</keyword>
<dbReference type="GO" id="GO:0006605">
    <property type="term" value="P:protein targeting"/>
    <property type="evidence" value="ECO:0007669"/>
    <property type="project" value="UniProtKB-UniRule"/>
</dbReference>
<keyword evidence="5 8" id="KW-1133">Transmembrane helix</keyword>
<organism evidence="9">
    <name type="scientific">Campylobacter sp. CCS1377</name>
    <dbReference type="NCBI Taxonomy" id="3158229"/>
    <lineage>
        <taxon>Bacteria</taxon>
        <taxon>Pseudomonadati</taxon>
        <taxon>Campylobacterota</taxon>
        <taxon>Epsilonproteobacteria</taxon>
        <taxon>Campylobacterales</taxon>
        <taxon>Campylobacteraceae</taxon>
        <taxon>Campylobacter</taxon>
    </lineage>
</organism>
<keyword evidence="4 8" id="KW-0653">Protein transport</keyword>
<comment type="subcellular location">
    <subcellularLocation>
        <location evidence="8">Cell membrane</location>
        <topology evidence="8">Single-pass membrane protein</topology>
    </subcellularLocation>
    <subcellularLocation>
        <location evidence="1">Membrane</location>
    </subcellularLocation>
</comment>
<dbReference type="GO" id="GO:0005886">
    <property type="term" value="C:plasma membrane"/>
    <property type="evidence" value="ECO:0007669"/>
    <property type="project" value="UniProtKB-SubCell"/>
</dbReference>
<evidence type="ECO:0000256" key="7">
    <source>
        <dbReference type="ARBA" id="ARBA00023136"/>
    </source>
</evidence>
<comment type="similarity">
    <text evidence="8">Belongs to the SecE/SEC61-gamma family.</text>
</comment>
<gene>
    <name evidence="8 9" type="primary">secE</name>
    <name evidence="9" type="ORF">AAH949_06810</name>
</gene>